<accession>A0A0Q9YTB0</accession>
<reference evidence="3" key="2">
    <citation type="journal article" date="2016" name="Genome Announc.">
        <title>Draft Genome Sequences of Two Novel Amoeba-Resistant Intranuclear Bacteria, 'Candidatus Berkiella cookevillensis' and 'Candidatus Berkiella aquae'.</title>
        <authorList>
            <person name="Mehari Y.T."/>
            <person name="Arivett B.A."/>
            <person name="Farone A.L."/>
            <person name="Gunderson J.H."/>
            <person name="Farone M.B."/>
        </authorList>
    </citation>
    <scope>NUCLEOTIDE SEQUENCE</scope>
    <source>
        <strain evidence="3">CC99</strain>
    </source>
</reference>
<dbReference type="EMBL" id="LKHV01000001">
    <property type="protein sequence ID" value="KRG20078.1"/>
    <property type="molecule type" value="Genomic_DNA"/>
</dbReference>
<dbReference type="Proteomes" id="UP000051494">
    <property type="component" value="Unassembled WGS sequence"/>
</dbReference>
<evidence type="ECO:0000313" key="4">
    <source>
        <dbReference type="Proteomes" id="UP000051494"/>
    </source>
</evidence>
<dbReference type="RefSeq" id="WP_057622912.1">
    <property type="nucleotide sequence ID" value="NZ_LKHV02000001.1"/>
</dbReference>
<feature type="transmembrane region" description="Helical" evidence="1">
    <location>
        <begin position="31"/>
        <end position="50"/>
    </location>
</feature>
<evidence type="ECO:0000313" key="2">
    <source>
        <dbReference type="EMBL" id="KRG20078.1"/>
    </source>
</evidence>
<evidence type="ECO:0000313" key="3">
    <source>
        <dbReference type="EMBL" id="MCS5708344.1"/>
    </source>
</evidence>
<comment type="caution">
    <text evidence="2">The sequence shown here is derived from an EMBL/GenBank/DDBJ whole genome shotgun (WGS) entry which is preliminary data.</text>
</comment>
<protein>
    <submittedName>
        <fullName evidence="2">Uncharacterized protein</fullName>
    </submittedName>
</protein>
<keyword evidence="1" id="KW-0812">Transmembrane</keyword>
<proteinExistence type="predicted"/>
<gene>
    <name evidence="2" type="ORF">CC99x_00299</name>
    <name evidence="3" type="ORF">CC99x_005435</name>
</gene>
<reference evidence="3" key="3">
    <citation type="submission" date="2021-06" db="EMBL/GenBank/DDBJ databases">
        <title>Genomic Description and Analysis of Intracellular Bacteria, Candidatus Berkiella cookevillensis and Candidatus Berkiella aquae.</title>
        <authorList>
            <person name="Kidane D.T."/>
            <person name="Mehari Y.T."/>
            <person name="Rice F.C."/>
            <person name="Arivett B.A."/>
            <person name="Farone A.L."/>
            <person name="Berk S.G."/>
            <person name="Farone M.B."/>
        </authorList>
    </citation>
    <scope>NUCLEOTIDE SEQUENCE</scope>
    <source>
        <strain evidence="3">CC99</strain>
    </source>
</reference>
<keyword evidence="1" id="KW-1133">Transmembrane helix</keyword>
<reference evidence="2" key="1">
    <citation type="submission" date="2015-09" db="EMBL/GenBank/DDBJ databases">
        <title>Draft Genome Sequences of Two Novel Amoeba-resistant Intranuclear Bacteria, Candidatus Berkiella cookevillensis and Candidatus Berkiella aquae.</title>
        <authorList>
            <person name="Mehari Y.T."/>
            <person name="Arivett B.A."/>
            <person name="Farone A.L."/>
            <person name="Gunderson J.H."/>
            <person name="Farone M.B."/>
        </authorList>
    </citation>
    <scope>NUCLEOTIDE SEQUENCE [LARGE SCALE GENOMIC DNA]</scope>
    <source>
        <strain evidence="2">CC99</strain>
    </source>
</reference>
<name>A0A0Q9YTB0_9GAMM</name>
<sequence>MFELSLQQTTEVSGGACLTDSNCVHPKSMKLMKIILASTTLVGTIGYYVAGYEFALLTSALGYLYTTYFDISFASDPSYCIQQDSEGNYYALKV</sequence>
<keyword evidence="1" id="KW-0472">Membrane</keyword>
<keyword evidence="4" id="KW-1185">Reference proteome</keyword>
<evidence type="ECO:0000256" key="1">
    <source>
        <dbReference type="SAM" id="Phobius"/>
    </source>
</evidence>
<dbReference type="AlphaFoldDB" id="A0A0Q9YTB0"/>
<dbReference type="EMBL" id="LKHV02000001">
    <property type="protein sequence ID" value="MCS5708344.1"/>
    <property type="molecule type" value="Genomic_DNA"/>
</dbReference>
<organism evidence="2">
    <name type="scientific">Candidatus Berkiella cookevillensis</name>
    <dbReference type="NCBI Taxonomy" id="437022"/>
    <lineage>
        <taxon>Bacteria</taxon>
        <taxon>Pseudomonadati</taxon>
        <taxon>Pseudomonadota</taxon>
        <taxon>Gammaproteobacteria</taxon>
        <taxon>Candidatus Berkiellales</taxon>
        <taxon>Candidatus Berkiellaceae</taxon>
        <taxon>Candidatus Berkiella</taxon>
    </lineage>
</organism>